<dbReference type="AlphaFoldDB" id="A0A502LAE7"/>
<gene>
    <name evidence="1" type="ORF">EPA86_00445</name>
</gene>
<keyword evidence="2" id="KW-1185">Reference proteome</keyword>
<dbReference type="RefSeq" id="WP_140600784.1">
    <property type="nucleotide sequence ID" value="NZ_SAWY01000001.1"/>
</dbReference>
<organism evidence="1 2">
    <name type="scientific">Litorilituus lipolyticus</name>
    <dbReference type="NCBI Taxonomy" id="2491017"/>
    <lineage>
        <taxon>Bacteria</taxon>
        <taxon>Pseudomonadati</taxon>
        <taxon>Pseudomonadota</taxon>
        <taxon>Gammaproteobacteria</taxon>
        <taxon>Alteromonadales</taxon>
        <taxon>Colwelliaceae</taxon>
        <taxon>Litorilituus</taxon>
    </lineage>
</organism>
<comment type="caution">
    <text evidence="1">The sequence shown here is derived from an EMBL/GenBank/DDBJ whole genome shotgun (WGS) entry which is preliminary data.</text>
</comment>
<evidence type="ECO:0000313" key="2">
    <source>
        <dbReference type="Proteomes" id="UP000315303"/>
    </source>
</evidence>
<accession>A0A502LAE7</accession>
<dbReference type="Proteomes" id="UP000315303">
    <property type="component" value="Unassembled WGS sequence"/>
</dbReference>
<reference evidence="1 2" key="1">
    <citation type="submission" date="2019-01" db="EMBL/GenBank/DDBJ databases">
        <title>Litorilituus lipolytica sp. nov., isolated from intertidal sand of the Yellow Sea in China.</title>
        <authorList>
            <person name="Liu A."/>
        </authorList>
    </citation>
    <scope>NUCLEOTIDE SEQUENCE [LARGE SCALE GENOMIC DNA]</scope>
    <source>
        <strain evidence="1 2">RZ04</strain>
    </source>
</reference>
<sequence>MSTIKLFGYLVFGLIVTTTSLAQEKNRSNNKKTAFKCYVEYSAGHGYDIRYVIGQFSRSKQAEHSLSKYRNVDNTKSIYRIHECVAEDQKFISAKANSLDKALPR</sequence>
<dbReference type="EMBL" id="SAWY01000001">
    <property type="protein sequence ID" value="TPH19231.1"/>
    <property type="molecule type" value="Genomic_DNA"/>
</dbReference>
<dbReference type="OrthoDB" id="9899850at2"/>
<protein>
    <submittedName>
        <fullName evidence="1">Uncharacterized protein</fullName>
    </submittedName>
</protein>
<evidence type="ECO:0000313" key="1">
    <source>
        <dbReference type="EMBL" id="TPH19231.1"/>
    </source>
</evidence>
<proteinExistence type="predicted"/>
<name>A0A502LAE7_9GAMM</name>